<dbReference type="GO" id="GO:0004222">
    <property type="term" value="F:metalloendopeptidase activity"/>
    <property type="evidence" value="ECO:0007669"/>
    <property type="project" value="InterPro"/>
</dbReference>
<dbReference type="Pfam" id="PF05193">
    <property type="entry name" value="Peptidase_M16_C"/>
    <property type="match status" value="1"/>
</dbReference>
<dbReference type="AlphaFoldDB" id="A0A1F5YQ44"/>
<evidence type="ECO:0000313" key="6">
    <source>
        <dbReference type="Proteomes" id="UP000179129"/>
    </source>
</evidence>
<dbReference type="FunFam" id="3.30.830.10:FF:000008">
    <property type="entry name" value="Mitochondrial-processing peptidase subunit beta"/>
    <property type="match status" value="1"/>
</dbReference>
<dbReference type="InterPro" id="IPR001431">
    <property type="entry name" value="Pept_M16_Zn_BS"/>
</dbReference>
<dbReference type="InterPro" id="IPR007863">
    <property type="entry name" value="Peptidase_M16_C"/>
</dbReference>
<name>A0A1F5YQ44_9BACT</name>
<dbReference type="PANTHER" id="PTHR11851">
    <property type="entry name" value="METALLOPROTEASE"/>
    <property type="match status" value="1"/>
</dbReference>
<comment type="caution">
    <text evidence="5">The sequence shown here is derived from an EMBL/GenBank/DDBJ whole genome shotgun (WGS) entry which is preliminary data.</text>
</comment>
<dbReference type="Pfam" id="PF00675">
    <property type="entry name" value="Peptidase_M16"/>
    <property type="match status" value="1"/>
</dbReference>
<dbReference type="EMBL" id="MFIX01000192">
    <property type="protein sequence ID" value="OGG02204.1"/>
    <property type="molecule type" value="Genomic_DNA"/>
</dbReference>
<feature type="domain" description="Peptidase M16 C-terminal" evidence="4">
    <location>
        <begin position="169"/>
        <end position="350"/>
    </location>
</feature>
<gene>
    <name evidence="5" type="ORF">A3F83_00750</name>
</gene>
<evidence type="ECO:0000256" key="1">
    <source>
        <dbReference type="ARBA" id="ARBA00007261"/>
    </source>
</evidence>
<dbReference type="SUPFAM" id="SSF63411">
    <property type="entry name" value="LuxS/MPP-like metallohydrolase"/>
    <property type="match status" value="2"/>
</dbReference>
<dbReference type="STRING" id="1817867.A3F83_00750"/>
<evidence type="ECO:0000259" key="4">
    <source>
        <dbReference type="Pfam" id="PF05193"/>
    </source>
</evidence>
<dbReference type="PANTHER" id="PTHR11851:SF49">
    <property type="entry name" value="MITOCHONDRIAL-PROCESSING PEPTIDASE SUBUNIT ALPHA"/>
    <property type="match status" value="1"/>
</dbReference>
<reference evidence="5 6" key="1">
    <citation type="journal article" date="2016" name="Nat. Commun.">
        <title>Thousands of microbial genomes shed light on interconnected biogeochemical processes in an aquifer system.</title>
        <authorList>
            <person name="Anantharaman K."/>
            <person name="Brown C.T."/>
            <person name="Hug L.A."/>
            <person name="Sharon I."/>
            <person name="Castelle C.J."/>
            <person name="Probst A.J."/>
            <person name="Thomas B.C."/>
            <person name="Singh A."/>
            <person name="Wilkins M.J."/>
            <person name="Karaoz U."/>
            <person name="Brodie E.L."/>
            <person name="Williams K.H."/>
            <person name="Hubbard S.S."/>
            <person name="Banfield J.F."/>
        </authorList>
    </citation>
    <scope>NUCLEOTIDE SEQUENCE [LARGE SCALE GENOMIC DNA]</scope>
</reference>
<protein>
    <recommendedName>
        <fullName evidence="7">Zinc protease</fullName>
    </recommendedName>
</protein>
<organism evidence="5 6">
    <name type="scientific">Candidatus Glassbacteria bacterium RIFCSPLOWO2_12_FULL_58_11</name>
    <dbReference type="NCBI Taxonomy" id="1817867"/>
    <lineage>
        <taxon>Bacteria</taxon>
        <taxon>Candidatus Glassiibacteriota</taxon>
    </lineage>
</organism>
<dbReference type="PROSITE" id="PS00143">
    <property type="entry name" value="INSULINASE"/>
    <property type="match status" value="1"/>
</dbReference>
<accession>A0A1F5YQ44</accession>
<evidence type="ECO:0000259" key="3">
    <source>
        <dbReference type="Pfam" id="PF00675"/>
    </source>
</evidence>
<evidence type="ECO:0000313" key="5">
    <source>
        <dbReference type="EMBL" id="OGG02204.1"/>
    </source>
</evidence>
<proteinExistence type="inferred from homology"/>
<evidence type="ECO:0000256" key="2">
    <source>
        <dbReference type="RuleBase" id="RU004447"/>
    </source>
</evidence>
<dbReference type="GO" id="GO:0006508">
    <property type="term" value="P:proteolysis"/>
    <property type="evidence" value="ECO:0007669"/>
    <property type="project" value="InterPro"/>
</dbReference>
<comment type="similarity">
    <text evidence="1 2">Belongs to the peptidase M16 family.</text>
</comment>
<dbReference type="Gene3D" id="3.30.830.10">
    <property type="entry name" value="Metalloenzyme, LuxS/M16 peptidase-like"/>
    <property type="match status" value="2"/>
</dbReference>
<dbReference type="InterPro" id="IPR011765">
    <property type="entry name" value="Pept_M16_N"/>
</dbReference>
<dbReference type="InterPro" id="IPR011249">
    <property type="entry name" value="Metalloenz_LuxS/M16"/>
</dbReference>
<feature type="domain" description="Peptidase M16 N-terminal" evidence="3">
    <location>
        <begin position="15"/>
        <end position="162"/>
    </location>
</feature>
<dbReference type="GO" id="GO:0046872">
    <property type="term" value="F:metal ion binding"/>
    <property type="evidence" value="ECO:0007669"/>
    <property type="project" value="InterPro"/>
</dbReference>
<dbReference type="Proteomes" id="UP000179129">
    <property type="component" value="Unassembled WGS sequence"/>
</dbReference>
<evidence type="ECO:0008006" key="7">
    <source>
        <dbReference type="Google" id="ProtNLM"/>
    </source>
</evidence>
<sequence length="419" mass="47113">MKENVRRIVESNGMRIVLEHIPHVRSCSIGVWVSRGSRHEPADKIGISHFLEHMVFKGTGRRSAKQIASDIESVGGSIDAFTGREYTCFHARVLDEYVELAVDVLSDLVADPTVAEENIEREKHVVFEEIRNMEDTPDDMIHQLYSRALWGDDPLGYPLLGTYETVESLKRADVLDYLHNQYSASNFVISLAGNIDVSATVELIRDKFSFLSSRSGNGGGKTTNSSLINPGRFKPESRHLDRDCQQTHLCLGTVSFAHSDPRRYALLLLSNIIGGGMSSRLFQRVREEEALAYVVYSFQQFYVDTGLYGVYVGTEPSQRDRTIAIVHEEYKKILDQGVNEEELLHAKNQLKGQLLIGLESTTTRMFRLANFEINGEGYQPVDRVIEKINSAGPEDIRRVAELILDPRRICSVSLGPNHG</sequence>
<dbReference type="InterPro" id="IPR050361">
    <property type="entry name" value="MPP/UQCRC_Complex"/>
</dbReference>